<feature type="region of interest" description="Disordered" evidence="1">
    <location>
        <begin position="97"/>
        <end position="126"/>
    </location>
</feature>
<reference evidence="3" key="1">
    <citation type="journal article" date="2019" name="Int. J. Syst. Evol. Microbiol.">
        <title>The Global Catalogue of Microorganisms (GCM) 10K type strain sequencing project: providing services to taxonomists for standard genome sequencing and annotation.</title>
        <authorList>
            <consortium name="The Broad Institute Genomics Platform"/>
            <consortium name="The Broad Institute Genome Sequencing Center for Infectious Disease"/>
            <person name="Wu L."/>
            <person name="Ma J."/>
        </authorList>
    </citation>
    <scope>NUCLEOTIDE SEQUENCE [LARGE SCALE GENOMIC DNA]</scope>
    <source>
        <strain evidence="3">CGMCC 4.7405</strain>
    </source>
</reference>
<sequence length="140" mass="15529">MSLSEDDSPFATACRATERAEFIRSLNQLRESRGLSYKQVSDNTGELMLPKSTAHALCTFRFPKREDQLRAFLTGCGEPAETLEGWVEQWRRVAASRANGRPHPAVQLVQSSARGSSSLTVDSSDRPDRWTALDVANTTN</sequence>
<comment type="caution">
    <text evidence="2">The sequence shown here is derived from an EMBL/GenBank/DDBJ whole genome shotgun (WGS) entry which is preliminary data.</text>
</comment>
<dbReference type="EMBL" id="JBHRZI010000011">
    <property type="protein sequence ID" value="MFC3892359.1"/>
    <property type="molecule type" value="Genomic_DNA"/>
</dbReference>
<gene>
    <name evidence="2" type="ORF">ACFOWZ_12830</name>
</gene>
<protein>
    <recommendedName>
        <fullName evidence="4">Helix-turn-helix domain-containing protein</fullName>
    </recommendedName>
</protein>
<dbReference type="Proteomes" id="UP001595690">
    <property type="component" value="Unassembled WGS sequence"/>
</dbReference>
<proteinExistence type="predicted"/>
<dbReference type="RefSeq" id="WP_382372094.1">
    <property type="nucleotide sequence ID" value="NZ_JBHRZI010000011.1"/>
</dbReference>
<keyword evidence="3" id="KW-1185">Reference proteome</keyword>
<accession>A0ABV8BRP0</accession>
<organism evidence="2 3">
    <name type="scientific">Lentzea rhizosphaerae</name>
    <dbReference type="NCBI Taxonomy" id="2041025"/>
    <lineage>
        <taxon>Bacteria</taxon>
        <taxon>Bacillati</taxon>
        <taxon>Actinomycetota</taxon>
        <taxon>Actinomycetes</taxon>
        <taxon>Pseudonocardiales</taxon>
        <taxon>Pseudonocardiaceae</taxon>
        <taxon>Lentzea</taxon>
    </lineage>
</organism>
<evidence type="ECO:0000313" key="3">
    <source>
        <dbReference type="Proteomes" id="UP001595690"/>
    </source>
</evidence>
<evidence type="ECO:0000256" key="1">
    <source>
        <dbReference type="SAM" id="MobiDB-lite"/>
    </source>
</evidence>
<feature type="compositionally biased region" description="Polar residues" evidence="1">
    <location>
        <begin position="108"/>
        <end position="122"/>
    </location>
</feature>
<evidence type="ECO:0000313" key="2">
    <source>
        <dbReference type="EMBL" id="MFC3892359.1"/>
    </source>
</evidence>
<evidence type="ECO:0008006" key="4">
    <source>
        <dbReference type="Google" id="ProtNLM"/>
    </source>
</evidence>
<name>A0ABV8BRP0_9PSEU</name>